<evidence type="ECO:0000256" key="6">
    <source>
        <dbReference type="SAM" id="Phobius"/>
    </source>
</evidence>
<dbReference type="NCBIfam" id="NF003155">
    <property type="entry name" value="PRK04125.1"/>
    <property type="match status" value="1"/>
</dbReference>
<keyword evidence="4 6" id="KW-1133">Transmembrane helix</keyword>
<comment type="subcellular location">
    <subcellularLocation>
        <location evidence="1">Cell membrane</location>
        <topology evidence="1">Multi-pass membrane protein</topology>
    </subcellularLocation>
</comment>
<dbReference type="RefSeq" id="WP_016250864.1">
    <property type="nucleotide sequence ID" value="NZ_LDED01000011.1"/>
</dbReference>
<dbReference type="EMBL" id="NFLC01000002">
    <property type="protein sequence ID" value="OUQ11577.1"/>
    <property type="molecule type" value="Genomic_DNA"/>
</dbReference>
<evidence type="ECO:0000256" key="4">
    <source>
        <dbReference type="ARBA" id="ARBA00022989"/>
    </source>
</evidence>
<dbReference type="GeneID" id="60872513"/>
<dbReference type="Pfam" id="PF03788">
    <property type="entry name" value="LrgA"/>
    <property type="match status" value="1"/>
</dbReference>
<evidence type="ECO:0000313" key="8">
    <source>
        <dbReference type="Proteomes" id="UP000196074"/>
    </source>
</evidence>
<protein>
    <submittedName>
        <fullName evidence="7">Antiholin LrgA</fullName>
    </submittedName>
</protein>
<comment type="caution">
    <text evidence="7">The sequence shown here is derived from an EMBL/GenBank/DDBJ whole genome shotgun (WGS) entry which is preliminary data.</text>
</comment>
<dbReference type="GO" id="GO:0005886">
    <property type="term" value="C:plasma membrane"/>
    <property type="evidence" value="ECO:0007669"/>
    <property type="project" value="UniProtKB-SubCell"/>
</dbReference>
<evidence type="ECO:0000313" key="7">
    <source>
        <dbReference type="EMBL" id="OUQ11577.1"/>
    </source>
</evidence>
<organism evidence="7 8">
    <name type="scientific">Enterococcus cecorum</name>
    <dbReference type="NCBI Taxonomy" id="44008"/>
    <lineage>
        <taxon>Bacteria</taxon>
        <taxon>Bacillati</taxon>
        <taxon>Bacillota</taxon>
        <taxon>Bacilli</taxon>
        <taxon>Lactobacillales</taxon>
        <taxon>Enterococcaceae</taxon>
        <taxon>Enterococcus</taxon>
    </lineage>
</organism>
<keyword evidence="3 6" id="KW-0812">Transmembrane</keyword>
<proteinExistence type="predicted"/>
<gene>
    <name evidence="7" type="ORF">B5E88_01580</name>
</gene>
<dbReference type="PANTHER" id="PTHR33931">
    <property type="entry name" value="HOLIN-LIKE PROTEIN CIDA-RELATED"/>
    <property type="match status" value="1"/>
</dbReference>
<dbReference type="Proteomes" id="UP000196074">
    <property type="component" value="Unassembled WGS sequence"/>
</dbReference>
<accession>A0A1Y4R206</accession>
<dbReference type="AlphaFoldDB" id="A0A1Y4R206"/>
<evidence type="ECO:0000256" key="2">
    <source>
        <dbReference type="ARBA" id="ARBA00022475"/>
    </source>
</evidence>
<feature type="transmembrane region" description="Helical" evidence="6">
    <location>
        <begin position="12"/>
        <end position="31"/>
    </location>
</feature>
<name>A0A1Y4R206_9ENTE</name>
<evidence type="ECO:0000256" key="3">
    <source>
        <dbReference type="ARBA" id="ARBA00022692"/>
    </source>
</evidence>
<sequence length="144" mass="15690">MKKSEYSFCQQAVIFAIIILISKFVANLLPIPVPSSVVGMILLFISLCTGVVKLEQVEGLSNSLSKVITFLFVPSGISLVNSLDLMASYGLQIVFVLLVATLALLFVTGWSGALLLKLRQAKKFQLSDLIPFKQTQANKGDVRL</sequence>
<evidence type="ECO:0000256" key="1">
    <source>
        <dbReference type="ARBA" id="ARBA00004651"/>
    </source>
</evidence>
<reference evidence="8" key="1">
    <citation type="submission" date="2017-04" db="EMBL/GenBank/DDBJ databases">
        <title>Function of individual gut microbiota members based on whole genome sequencing of pure cultures obtained from chicken caecum.</title>
        <authorList>
            <person name="Medvecky M."/>
            <person name="Cejkova D."/>
            <person name="Polansky O."/>
            <person name="Karasova D."/>
            <person name="Kubasova T."/>
            <person name="Cizek A."/>
            <person name="Rychlik I."/>
        </authorList>
    </citation>
    <scope>NUCLEOTIDE SEQUENCE [LARGE SCALE GENOMIC DNA]</scope>
    <source>
        <strain evidence="8">An144</strain>
    </source>
</reference>
<evidence type="ECO:0000256" key="5">
    <source>
        <dbReference type="ARBA" id="ARBA00023136"/>
    </source>
</evidence>
<dbReference type="InterPro" id="IPR005538">
    <property type="entry name" value="LrgA/CidA"/>
</dbReference>
<dbReference type="PANTHER" id="PTHR33931:SF4">
    <property type="entry name" value="ANTIHOLIN-LIKE PROTEIN LRGA"/>
    <property type="match status" value="1"/>
</dbReference>
<keyword evidence="2" id="KW-1003">Cell membrane</keyword>
<keyword evidence="5 6" id="KW-0472">Membrane</keyword>
<feature type="transmembrane region" description="Helical" evidence="6">
    <location>
        <begin position="93"/>
        <end position="116"/>
    </location>
</feature>